<dbReference type="PIRSF" id="PIRSF003097">
    <property type="entry name" value="FtsX"/>
    <property type="match status" value="1"/>
</dbReference>
<dbReference type="OrthoDB" id="9812531at2"/>
<comment type="subunit">
    <text evidence="3">Forms a membrane-associated complex with FtsE.</text>
</comment>
<dbReference type="KEGG" id="fwa:DCMF_15070"/>
<name>A0A3G1KTY5_FORW1</name>
<comment type="subcellular location">
    <subcellularLocation>
        <location evidence="1">Cell inner membrane</location>
        <topology evidence="1">Multi-pass membrane protein</topology>
    </subcellularLocation>
    <subcellularLocation>
        <location evidence="12">Cell membrane</location>
    </subcellularLocation>
</comment>
<dbReference type="EMBL" id="CP017634">
    <property type="protein sequence ID" value="ATW25919.1"/>
    <property type="molecule type" value="Genomic_DNA"/>
</dbReference>
<dbReference type="GO" id="GO:0005886">
    <property type="term" value="C:plasma membrane"/>
    <property type="evidence" value="ECO:0007669"/>
    <property type="project" value="UniProtKB-SubCell"/>
</dbReference>
<dbReference type="InterPro" id="IPR003838">
    <property type="entry name" value="ABC3_permease_C"/>
</dbReference>
<evidence type="ECO:0000313" key="17">
    <source>
        <dbReference type="Proteomes" id="UP000323521"/>
    </source>
</evidence>
<gene>
    <name evidence="16" type="ORF">DCMF_15070</name>
</gene>
<keyword evidence="11 12" id="KW-0131">Cell cycle</keyword>
<dbReference type="NCBIfam" id="TIGR00439">
    <property type="entry name" value="FtsX_Gneg"/>
    <property type="match status" value="1"/>
</dbReference>
<evidence type="ECO:0000256" key="9">
    <source>
        <dbReference type="ARBA" id="ARBA00022989"/>
    </source>
</evidence>
<evidence type="ECO:0000256" key="13">
    <source>
        <dbReference type="SAM" id="Phobius"/>
    </source>
</evidence>
<dbReference type="InterPro" id="IPR040690">
    <property type="entry name" value="FtsX_ECD"/>
</dbReference>
<evidence type="ECO:0000256" key="3">
    <source>
        <dbReference type="ARBA" id="ARBA00011160"/>
    </source>
</evidence>
<evidence type="ECO:0000256" key="11">
    <source>
        <dbReference type="ARBA" id="ARBA00023306"/>
    </source>
</evidence>
<reference evidence="16 17" key="1">
    <citation type="submission" date="2016-10" db="EMBL/GenBank/DDBJ databases">
        <title>Complete Genome Sequence of Peptococcaceae strain DCMF.</title>
        <authorList>
            <person name="Edwards R.J."/>
            <person name="Holland S.I."/>
            <person name="Deshpande N.P."/>
            <person name="Wong Y.K."/>
            <person name="Ertan H."/>
            <person name="Manefield M."/>
            <person name="Russell T.L."/>
            <person name="Lee M.J."/>
        </authorList>
    </citation>
    <scope>NUCLEOTIDE SEQUENCE [LARGE SCALE GENOMIC DNA]</scope>
    <source>
        <strain evidence="16 17">DCMF</strain>
    </source>
</reference>
<dbReference type="AlphaFoldDB" id="A0A3G1KTY5"/>
<evidence type="ECO:0000259" key="15">
    <source>
        <dbReference type="Pfam" id="PF18075"/>
    </source>
</evidence>
<evidence type="ECO:0000256" key="8">
    <source>
        <dbReference type="ARBA" id="ARBA00022692"/>
    </source>
</evidence>
<dbReference type="InterPro" id="IPR004513">
    <property type="entry name" value="FtsX"/>
</dbReference>
<feature type="transmembrane region" description="Helical" evidence="13">
    <location>
        <begin position="218"/>
        <end position="244"/>
    </location>
</feature>
<dbReference type="PANTHER" id="PTHR47755:SF1">
    <property type="entry name" value="CELL DIVISION PROTEIN FTSX"/>
    <property type="match status" value="1"/>
</dbReference>
<dbReference type="InterPro" id="IPR058204">
    <property type="entry name" value="FtsX_firmicutes-type"/>
</dbReference>
<evidence type="ECO:0000256" key="10">
    <source>
        <dbReference type="ARBA" id="ARBA00023136"/>
    </source>
</evidence>
<evidence type="ECO:0000259" key="14">
    <source>
        <dbReference type="Pfam" id="PF02687"/>
    </source>
</evidence>
<dbReference type="NCBIfam" id="NF038347">
    <property type="entry name" value="FtsX_Gpos"/>
    <property type="match status" value="1"/>
</dbReference>
<keyword evidence="6" id="KW-0997">Cell inner membrane</keyword>
<evidence type="ECO:0000256" key="7">
    <source>
        <dbReference type="ARBA" id="ARBA00022618"/>
    </source>
</evidence>
<feature type="transmembrane region" description="Helical" evidence="13">
    <location>
        <begin position="168"/>
        <end position="197"/>
    </location>
</feature>
<keyword evidence="5 12" id="KW-1003">Cell membrane</keyword>
<evidence type="ECO:0000256" key="4">
    <source>
        <dbReference type="ARBA" id="ARBA00021907"/>
    </source>
</evidence>
<keyword evidence="17" id="KW-1185">Reference proteome</keyword>
<feature type="transmembrane region" description="Helical" evidence="13">
    <location>
        <begin position="21"/>
        <end position="44"/>
    </location>
</feature>
<evidence type="ECO:0000256" key="1">
    <source>
        <dbReference type="ARBA" id="ARBA00004429"/>
    </source>
</evidence>
<dbReference type="Pfam" id="PF02687">
    <property type="entry name" value="FtsX"/>
    <property type="match status" value="1"/>
</dbReference>
<keyword evidence="9 13" id="KW-1133">Transmembrane helix</keyword>
<feature type="domain" description="ABC3 transporter permease C-terminal" evidence="14">
    <location>
        <begin position="176"/>
        <end position="286"/>
    </location>
</feature>
<feature type="domain" description="FtsX extracellular" evidence="15">
    <location>
        <begin position="59"/>
        <end position="152"/>
    </location>
</feature>
<accession>A0A3G1KTY5</accession>
<dbReference type="Proteomes" id="UP000323521">
    <property type="component" value="Chromosome"/>
</dbReference>
<keyword evidence="8 13" id="KW-0812">Transmembrane</keyword>
<organism evidence="16 17">
    <name type="scientific">Formimonas warabiya</name>
    <dbReference type="NCBI Taxonomy" id="1761012"/>
    <lineage>
        <taxon>Bacteria</taxon>
        <taxon>Bacillati</taxon>
        <taxon>Bacillota</taxon>
        <taxon>Clostridia</taxon>
        <taxon>Eubacteriales</taxon>
        <taxon>Peptococcaceae</taxon>
        <taxon>Candidatus Formimonas</taxon>
    </lineage>
</organism>
<protein>
    <recommendedName>
        <fullName evidence="4 12">Cell division protein FtsX</fullName>
    </recommendedName>
</protein>
<evidence type="ECO:0000313" key="16">
    <source>
        <dbReference type="EMBL" id="ATW25919.1"/>
    </source>
</evidence>
<evidence type="ECO:0000256" key="5">
    <source>
        <dbReference type="ARBA" id="ARBA00022475"/>
    </source>
</evidence>
<comment type="similarity">
    <text evidence="2 12">Belongs to the ABC-4 integral membrane protein family. FtsX subfamily.</text>
</comment>
<feature type="transmembrane region" description="Helical" evidence="13">
    <location>
        <begin position="264"/>
        <end position="289"/>
    </location>
</feature>
<dbReference type="PANTHER" id="PTHR47755">
    <property type="entry name" value="CELL DIVISION PROTEIN FTSX"/>
    <property type="match status" value="1"/>
</dbReference>
<dbReference type="GO" id="GO:0051301">
    <property type="term" value="P:cell division"/>
    <property type="evidence" value="ECO:0007669"/>
    <property type="project" value="UniProtKB-KW"/>
</dbReference>
<keyword evidence="7 12" id="KW-0132">Cell division</keyword>
<comment type="function">
    <text evidence="12">Part of the ABC transporter FtsEX involved in asymmetric cellular division facilitating the initiation of sporulation.</text>
</comment>
<evidence type="ECO:0000256" key="6">
    <source>
        <dbReference type="ARBA" id="ARBA00022519"/>
    </source>
</evidence>
<keyword evidence="10 12" id="KW-0472">Membrane</keyword>
<dbReference type="Pfam" id="PF18075">
    <property type="entry name" value="FtsX_ECD"/>
    <property type="match status" value="1"/>
</dbReference>
<sequence>MKIRTMGYFFKESLISLRRNGWMSFASILTVAISLFVCGIFWLLVLNVNNVADSIESSVEIKAFLHDNTRLDQIEIIEKQIRALPGVSEVDFVSRDEALESLRKQFGEKNDLLDALEGENPLPDSFTVKTKTAEDVIPVAQSMEQTNLFEKVRYGQGVVEKLFALINWIRLLGVGIMTLLGIAAVVLIAITIRLTVYARRKEITIMKYVGATDWFIRWPFLLEGVFLGLIGSFVAVMILFWSYSSLVKNVSVSLSFIQLIREPGLLWNINAGLMLTGTALGALGSMISLHKFLKV</sequence>
<evidence type="ECO:0000256" key="2">
    <source>
        <dbReference type="ARBA" id="ARBA00007379"/>
    </source>
</evidence>
<evidence type="ECO:0000256" key="12">
    <source>
        <dbReference type="PIRNR" id="PIRNR003097"/>
    </source>
</evidence>
<dbReference type="Gene3D" id="3.30.70.3040">
    <property type="match status" value="1"/>
</dbReference>
<proteinExistence type="inferred from homology"/>
<dbReference type="InterPro" id="IPR047590">
    <property type="entry name" value="FtsX_proteobact-type"/>
</dbReference>